<feature type="region of interest" description="Disordered" evidence="8">
    <location>
        <begin position="377"/>
        <end position="400"/>
    </location>
</feature>
<evidence type="ECO:0000256" key="4">
    <source>
        <dbReference type="ARBA" id="ARBA00023008"/>
    </source>
</evidence>
<comment type="catalytic activity">
    <reaction evidence="7">
        <text>[(1-&gt;4)-beta-D-glucosyl]n+m + reduced acceptor + O2 = 4-dehydro-beta-D-glucosyl-[(1-&gt;4)-beta-D-glucosyl]n-1 + [(1-&gt;4)-beta-D-glucosyl]m + acceptor + H2O.</text>
        <dbReference type="EC" id="1.14.99.56"/>
    </reaction>
</comment>
<keyword evidence="5" id="KW-0503">Monooxygenase</keyword>
<dbReference type="PANTHER" id="PTHR33353:SF19">
    <property type="entry name" value="GLYCOSYLHYDROLASE FAMILY 61-8 PROTEIN"/>
    <property type="match status" value="1"/>
</dbReference>
<evidence type="ECO:0000256" key="5">
    <source>
        <dbReference type="ARBA" id="ARBA00023033"/>
    </source>
</evidence>
<dbReference type="PROSITE" id="PS00562">
    <property type="entry name" value="CBM1_1"/>
    <property type="match status" value="1"/>
</dbReference>
<feature type="compositionally biased region" description="Low complexity" evidence="8">
    <location>
        <begin position="444"/>
        <end position="466"/>
    </location>
</feature>
<feature type="chain" id="PRO_5034508037" description="AA9 family lytic polysaccharide monooxygenase" evidence="9">
    <location>
        <begin position="21"/>
        <end position="503"/>
    </location>
</feature>
<keyword evidence="7" id="KW-0119">Carbohydrate metabolism</keyword>
<dbReference type="InterPro" id="IPR000254">
    <property type="entry name" value="CBD"/>
</dbReference>
<evidence type="ECO:0000256" key="3">
    <source>
        <dbReference type="ARBA" id="ARBA00023002"/>
    </source>
</evidence>
<dbReference type="GO" id="GO:0030248">
    <property type="term" value="F:cellulose binding"/>
    <property type="evidence" value="ECO:0007669"/>
    <property type="project" value="UniProtKB-UniRule"/>
</dbReference>
<feature type="region of interest" description="Disordered" evidence="8">
    <location>
        <begin position="444"/>
        <end position="468"/>
    </location>
</feature>
<dbReference type="GO" id="GO:0008810">
    <property type="term" value="F:cellulase activity"/>
    <property type="evidence" value="ECO:0007669"/>
    <property type="project" value="UniProtKB-UniRule"/>
</dbReference>
<keyword evidence="7" id="KW-0624">Polysaccharide degradation</keyword>
<keyword evidence="7" id="KW-0136">Cellulose degradation</keyword>
<evidence type="ECO:0000256" key="9">
    <source>
        <dbReference type="SAM" id="SignalP"/>
    </source>
</evidence>
<dbReference type="InterPro" id="IPR005103">
    <property type="entry name" value="AA9_LPMO"/>
</dbReference>
<evidence type="ECO:0000256" key="8">
    <source>
        <dbReference type="SAM" id="MobiDB-lite"/>
    </source>
</evidence>
<dbReference type="InterPro" id="IPR049892">
    <property type="entry name" value="AA9"/>
</dbReference>
<dbReference type="CDD" id="cd21175">
    <property type="entry name" value="LPMO_AA9"/>
    <property type="match status" value="1"/>
</dbReference>
<evidence type="ECO:0000313" key="11">
    <source>
        <dbReference type="EMBL" id="CAE6479691.1"/>
    </source>
</evidence>
<gene>
    <name evidence="11" type="ORF">RDB_LOCUS73372</name>
</gene>
<keyword evidence="7" id="KW-0964">Secreted</keyword>
<keyword evidence="6 7" id="KW-1015">Disulfide bond</keyword>
<dbReference type="SUPFAM" id="SSF57180">
    <property type="entry name" value="Cellulose-binding domain"/>
    <property type="match status" value="1"/>
</dbReference>
<dbReference type="SMART" id="SM00236">
    <property type="entry name" value="fCBD"/>
    <property type="match status" value="1"/>
</dbReference>
<comment type="subcellular location">
    <subcellularLocation>
        <location evidence="7">Secreted</location>
    </subcellularLocation>
</comment>
<dbReference type="Gene3D" id="2.70.50.70">
    <property type="match status" value="2"/>
</dbReference>
<proteinExistence type="predicted"/>
<dbReference type="AlphaFoldDB" id="A0A8H3CDV7"/>
<dbReference type="GO" id="GO:0004497">
    <property type="term" value="F:monooxygenase activity"/>
    <property type="evidence" value="ECO:0007669"/>
    <property type="project" value="UniProtKB-KW"/>
</dbReference>
<comment type="domain">
    <text evidence="7">Has a modular structure: an endo-beta-1,4-glucanase catalytic module at the N-terminus, a linker rich in serines and threonines, and a C-terminal carbohydrate-binding module (CBM).</text>
</comment>
<dbReference type="Pfam" id="PF00734">
    <property type="entry name" value="CBM_1"/>
    <property type="match status" value="1"/>
</dbReference>
<dbReference type="InterPro" id="IPR035971">
    <property type="entry name" value="CBD_sf"/>
</dbReference>
<organism evidence="11 12">
    <name type="scientific">Rhizoctonia solani</name>
    <dbReference type="NCBI Taxonomy" id="456999"/>
    <lineage>
        <taxon>Eukaryota</taxon>
        <taxon>Fungi</taxon>
        <taxon>Dikarya</taxon>
        <taxon>Basidiomycota</taxon>
        <taxon>Agaricomycotina</taxon>
        <taxon>Agaricomycetes</taxon>
        <taxon>Cantharellales</taxon>
        <taxon>Ceratobasidiaceae</taxon>
        <taxon>Rhizoctonia</taxon>
    </lineage>
</organism>
<dbReference type="GO" id="GO:0030245">
    <property type="term" value="P:cellulose catabolic process"/>
    <property type="evidence" value="ECO:0007669"/>
    <property type="project" value="UniProtKB-UniRule"/>
</dbReference>
<dbReference type="GO" id="GO:0046872">
    <property type="term" value="F:metal ion binding"/>
    <property type="evidence" value="ECO:0007669"/>
    <property type="project" value="UniProtKB-KW"/>
</dbReference>
<dbReference type="Pfam" id="PF03443">
    <property type="entry name" value="AA9"/>
    <property type="match status" value="2"/>
</dbReference>
<protein>
    <recommendedName>
        <fullName evidence="7">AA9 family lytic polysaccharide monooxygenase</fullName>
        <ecNumber evidence="7">1.14.99.56</ecNumber>
    </recommendedName>
    <alternativeName>
        <fullName evidence="7">Endo-beta-1,4-glucanase</fullName>
    </alternativeName>
    <alternativeName>
        <fullName evidence="7">Glycosyl hydrolase 61 family protein</fullName>
    </alternativeName>
</protein>
<comment type="caution">
    <text evidence="11">The sequence shown here is derived from an EMBL/GenBank/DDBJ whole genome shotgun (WGS) entry which is preliminary data.</text>
</comment>
<sequence>MIKSTFTASAFLGSFGLVLAHGGVTSIAIGGKTYQGWQPYLSATNQVTAGRPYSSYDPILDPTGSTLHCNNNGSVGPNQQTLAITAGQTITSLYAQWTHAEGPYTVYLAACPDTGCTSVNSSTVKWFKIYELGLISVLGHGGVTSIAIGGTTYQGWQPFISAANQVTAGRPYSSYDPILDPVGPTLHCNDAGTAGPNQQTLTIAAGQTITSIYAQWTHAEGPYTVYLASCPDTGCTSVNSSTAKWFKIYELGLISGTVYTGKWANGLLLANLKWDTVIPSNLKPGNYLIRWETLAIHQSNTPQFYPECAQLQITGSGTAFPTSEYLVSIPGAWKASDPGVTIDIYSEAAKAQTTYIIPGPRIYPGFAGLNNTTPVTSTASTSTTVRATTTSTTAPATTTTSSTTGAAHYAQCGGIGWTMCIRDSIYPGFTGVNNTTPVTSAASTSTTVRATTTSSTAPPTTTTSSTGGAAHYAQCGGIGWTGATACVSPLTCTVLNDYYSQCL</sequence>
<evidence type="ECO:0000256" key="2">
    <source>
        <dbReference type="ARBA" id="ARBA00022729"/>
    </source>
</evidence>
<evidence type="ECO:0000256" key="1">
    <source>
        <dbReference type="ARBA" id="ARBA00022723"/>
    </source>
</evidence>
<dbReference type="EC" id="1.14.99.56" evidence="7"/>
<comment type="function">
    <text evidence="7">Lytic polysaccharide monooxygenase (LMPO) that depolymerizes crystalline and amorphous polysaccharides via the oxidation of scissile alpha- or beta-(1-4)-glycosidic bonds, yielding C1 and/or C4 oxidation products. Catalysis by LPMOs requires the reduction of the active-site copper from Cu(II) to Cu(I) by a reducing agent and H(2)O(2) or O(2) as a cosubstrate.</text>
</comment>
<keyword evidence="2 9" id="KW-0732">Signal</keyword>
<keyword evidence="3" id="KW-0560">Oxidoreductase</keyword>
<dbReference type="PANTHER" id="PTHR33353">
    <property type="entry name" value="PUTATIVE (AFU_ORTHOLOGUE AFUA_1G12560)-RELATED"/>
    <property type="match status" value="1"/>
</dbReference>
<name>A0A8H3CDV7_9AGAM</name>
<keyword evidence="1" id="KW-0479">Metal-binding</keyword>
<dbReference type="PROSITE" id="PS51164">
    <property type="entry name" value="CBM1_2"/>
    <property type="match status" value="1"/>
</dbReference>
<evidence type="ECO:0000259" key="10">
    <source>
        <dbReference type="PROSITE" id="PS51164"/>
    </source>
</evidence>
<evidence type="ECO:0000256" key="7">
    <source>
        <dbReference type="RuleBase" id="RU368122"/>
    </source>
</evidence>
<evidence type="ECO:0000313" key="12">
    <source>
        <dbReference type="Proteomes" id="UP000663850"/>
    </source>
</evidence>
<accession>A0A8H3CDV7</accession>
<reference evidence="11" key="1">
    <citation type="submission" date="2021-01" db="EMBL/GenBank/DDBJ databases">
        <authorList>
            <person name="Kaushik A."/>
        </authorList>
    </citation>
    <scope>NUCLEOTIDE SEQUENCE</scope>
    <source>
        <strain evidence="11">Type strain: AG8-Rh-89/</strain>
    </source>
</reference>
<feature type="signal peptide" evidence="9">
    <location>
        <begin position="1"/>
        <end position="20"/>
    </location>
</feature>
<feature type="domain" description="CBM1" evidence="10">
    <location>
        <begin position="467"/>
        <end position="503"/>
    </location>
</feature>
<dbReference type="EMBL" id="CAJMWZ010003829">
    <property type="protein sequence ID" value="CAE6479691.1"/>
    <property type="molecule type" value="Genomic_DNA"/>
</dbReference>
<dbReference type="GO" id="GO:0005576">
    <property type="term" value="C:extracellular region"/>
    <property type="evidence" value="ECO:0007669"/>
    <property type="project" value="UniProtKB-SubCell"/>
</dbReference>
<evidence type="ECO:0000256" key="6">
    <source>
        <dbReference type="ARBA" id="ARBA00023157"/>
    </source>
</evidence>
<keyword evidence="4" id="KW-0186">Copper</keyword>
<dbReference type="Proteomes" id="UP000663850">
    <property type="component" value="Unassembled WGS sequence"/>
</dbReference>